<accession>A0A2P5FA45</accession>
<evidence type="ECO:0000256" key="2">
    <source>
        <dbReference type="SAM" id="SignalP"/>
    </source>
</evidence>
<gene>
    <name evidence="3" type="ORF">TorRG33x02_094420</name>
</gene>
<proteinExistence type="predicted"/>
<dbReference type="EMBL" id="JXTC01000049">
    <property type="protein sequence ID" value="PON94659.1"/>
    <property type="molecule type" value="Genomic_DNA"/>
</dbReference>
<keyword evidence="1" id="KW-0812">Transmembrane</keyword>
<feature type="transmembrane region" description="Helical" evidence="1">
    <location>
        <begin position="35"/>
        <end position="61"/>
    </location>
</feature>
<reference evidence="4" key="1">
    <citation type="submission" date="2016-06" db="EMBL/GenBank/DDBJ databases">
        <title>Parallel loss of symbiosis genes in relatives of nitrogen-fixing non-legume Parasponia.</title>
        <authorList>
            <person name="Van Velzen R."/>
            <person name="Holmer R."/>
            <person name="Bu F."/>
            <person name="Rutten L."/>
            <person name="Van Zeijl A."/>
            <person name="Liu W."/>
            <person name="Santuari L."/>
            <person name="Cao Q."/>
            <person name="Sharma T."/>
            <person name="Shen D."/>
            <person name="Roswanjaya Y."/>
            <person name="Wardhani T."/>
            <person name="Kalhor M.S."/>
            <person name="Jansen J."/>
            <person name="Van den Hoogen J."/>
            <person name="Gungor B."/>
            <person name="Hartog M."/>
            <person name="Hontelez J."/>
            <person name="Verver J."/>
            <person name="Yang W.-C."/>
            <person name="Schijlen E."/>
            <person name="Repin R."/>
            <person name="Schilthuizen M."/>
            <person name="Schranz E."/>
            <person name="Heidstra R."/>
            <person name="Miyata K."/>
            <person name="Fedorova E."/>
            <person name="Kohlen W."/>
            <person name="Bisseling T."/>
            <person name="Smit S."/>
            <person name="Geurts R."/>
        </authorList>
    </citation>
    <scope>NUCLEOTIDE SEQUENCE [LARGE SCALE GENOMIC DNA]</scope>
    <source>
        <strain evidence="4">cv. RG33-2</strain>
    </source>
</reference>
<keyword evidence="1" id="KW-1133">Transmembrane helix</keyword>
<feature type="signal peptide" evidence="2">
    <location>
        <begin position="1"/>
        <end position="25"/>
    </location>
</feature>
<feature type="chain" id="PRO_5015168486" description="Transmembrane protein" evidence="2">
    <location>
        <begin position="26"/>
        <end position="140"/>
    </location>
</feature>
<sequence length="140" mass="16385">MNVNCKFVSTILSILILTSIQMSVCFNNSNFSFQWLIQMGCLFQQFSFSISNGPFLGCVWLEVMGWKGMEWNWFHMFGFKFCYGIPFPLEWLFTHVNELEFIYSTGGKGIPFLSHFCFLFFALILIEKITFQNKGIFVKT</sequence>
<evidence type="ECO:0000313" key="3">
    <source>
        <dbReference type="EMBL" id="PON94659.1"/>
    </source>
</evidence>
<feature type="transmembrane region" description="Helical" evidence="1">
    <location>
        <begin position="73"/>
        <end position="89"/>
    </location>
</feature>
<name>A0A2P5FA45_TREOI</name>
<dbReference type="AlphaFoldDB" id="A0A2P5FA45"/>
<evidence type="ECO:0000256" key="1">
    <source>
        <dbReference type="SAM" id="Phobius"/>
    </source>
</evidence>
<evidence type="ECO:0008006" key="5">
    <source>
        <dbReference type="Google" id="ProtNLM"/>
    </source>
</evidence>
<protein>
    <recommendedName>
        <fullName evidence="5">Transmembrane protein</fullName>
    </recommendedName>
</protein>
<keyword evidence="2" id="KW-0732">Signal</keyword>
<dbReference type="InParanoid" id="A0A2P5FA45"/>
<evidence type="ECO:0000313" key="4">
    <source>
        <dbReference type="Proteomes" id="UP000237000"/>
    </source>
</evidence>
<keyword evidence="4" id="KW-1185">Reference proteome</keyword>
<feature type="transmembrane region" description="Helical" evidence="1">
    <location>
        <begin position="109"/>
        <end position="126"/>
    </location>
</feature>
<dbReference type="Proteomes" id="UP000237000">
    <property type="component" value="Unassembled WGS sequence"/>
</dbReference>
<comment type="caution">
    <text evidence="3">The sequence shown here is derived from an EMBL/GenBank/DDBJ whole genome shotgun (WGS) entry which is preliminary data.</text>
</comment>
<keyword evidence="1" id="KW-0472">Membrane</keyword>
<organism evidence="3 4">
    <name type="scientific">Trema orientale</name>
    <name type="common">Charcoal tree</name>
    <name type="synonym">Celtis orientalis</name>
    <dbReference type="NCBI Taxonomy" id="63057"/>
    <lineage>
        <taxon>Eukaryota</taxon>
        <taxon>Viridiplantae</taxon>
        <taxon>Streptophyta</taxon>
        <taxon>Embryophyta</taxon>
        <taxon>Tracheophyta</taxon>
        <taxon>Spermatophyta</taxon>
        <taxon>Magnoliopsida</taxon>
        <taxon>eudicotyledons</taxon>
        <taxon>Gunneridae</taxon>
        <taxon>Pentapetalae</taxon>
        <taxon>rosids</taxon>
        <taxon>fabids</taxon>
        <taxon>Rosales</taxon>
        <taxon>Cannabaceae</taxon>
        <taxon>Trema</taxon>
    </lineage>
</organism>